<protein>
    <recommendedName>
        <fullName evidence="3">Nucleotidyltransferase family protein</fullName>
    </recommendedName>
</protein>
<proteinExistence type="predicted"/>
<dbReference type="eggNOG" id="COG3575">
    <property type="taxonomic scope" value="Bacteria"/>
</dbReference>
<evidence type="ECO:0008006" key="3">
    <source>
        <dbReference type="Google" id="ProtNLM"/>
    </source>
</evidence>
<dbReference type="PANTHER" id="PTHR39166:SF1">
    <property type="entry name" value="BLL1166 PROTEIN"/>
    <property type="match status" value="1"/>
</dbReference>
<gene>
    <name evidence="1" type="ORF">CD29_15240</name>
</gene>
<dbReference type="PANTHER" id="PTHR39166">
    <property type="entry name" value="BLL1166 PROTEIN"/>
    <property type="match status" value="1"/>
</dbReference>
<dbReference type="AlphaFoldDB" id="A0A0A3I1Q5"/>
<dbReference type="Proteomes" id="UP000030416">
    <property type="component" value="Unassembled WGS sequence"/>
</dbReference>
<comment type="caution">
    <text evidence="1">The sequence shown here is derived from an EMBL/GenBank/DDBJ whole genome shotgun (WGS) entry which is preliminary data.</text>
</comment>
<keyword evidence="2" id="KW-1185">Reference proteome</keyword>
<name>A0A0A3I1Q5_9BACL</name>
<evidence type="ECO:0000313" key="2">
    <source>
        <dbReference type="Proteomes" id="UP000030416"/>
    </source>
</evidence>
<organism evidence="1 2">
    <name type="scientific">Ureibacillus manganicus DSM 26584</name>
    <dbReference type="NCBI Taxonomy" id="1384049"/>
    <lineage>
        <taxon>Bacteria</taxon>
        <taxon>Bacillati</taxon>
        <taxon>Bacillota</taxon>
        <taxon>Bacilli</taxon>
        <taxon>Bacillales</taxon>
        <taxon>Caryophanaceae</taxon>
        <taxon>Ureibacillus</taxon>
    </lineage>
</organism>
<dbReference type="EMBL" id="JPVN01000019">
    <property type="protein sequence ID" value="KGR77420.1"/>
    <property type="molecule type" value="Genomic_DNA"/>
</dbReference>
<sequence>MRGINEINYEKQLIEIITHDTYILSILKAVEKLNLIDAWVCAGLIRNKIWDILHNTKTPINDIDVIYFNSSDTSWETEKQLENELRILLPNEPWSVKNQARMHLKNGFNPFTSSYDGVAHFPETPTAIAMRICKKEFEILAPYGTQDLFELKVRPTPFYQKNSEYYSKYIERIKKKKWNQIWRNLTIEP</sequence>
<dbReference type="RefSeq" id="WP_036188419.1">
    <property type="nucleotide sequence ID" value="NZ_AVDA01000019.1"/>
</dbReference>
<dbReference type="InterPro" id="IPR009267">
    <property type="entry name" value="NTP_transf_6"/>
</dbReference>
<accession>A0A0A3I1Q5</accession>
<dbReference type="Pfam" id="PF06042">
    <property type="entry name" value="NTP_transf_6"/>
    <property type="match status" value="1"/>
</dbReference>
<reference evidence="1 2" key="1">
    <citation type="submission" date="2014-02" db="EMBL/GenBank/DDBJ databases">
        <title>Draft genome sequence of Lysinibacillus manganicus DSM 26584T.</title>
        <authorList>
            <person name="Zhang F."/>
            <person name="Wang G."/>
            <person name="Zhang L."/>
        </authorList>
    </citation>
    <scope>NUCLEOTIDE SEQUENCE [LARGE SCALE GENOMIC DNA]</scope>
    <source>
        <strain evidence="1 2">DSM 26584</strain>
    </source>
</reference>
<dbReference type="STRING" id="1384049.CD29_15240"/>
<evidence type="ECO:0000313" key="1">
    <source>
        <dbReference type="EMBL" id="KGR77420.1"/>
    </source>
</evidence>